<comment type="similarity">
    <text evidence="1">Belongs to the peptidase C1 family.</text>
</comment>
<feature type="domain" description="Peptidase C1A papain C-terminal" evidence="3">
    <location>
        <begin position="63"/>
        <end position="305"/>
    </location>
</feature>
<feature type="chain" id="PRO_5032724624" description="Peptidase C1A papain C-terminal domain-containing protein" evidence="2">
    <location>
        <begin position="22"/>
        <end position="348"/>
    </location>
</feature>
<sequence>MAPQLLLLLLLHVLSARIATAASAEQLPDEHLLLSPRRLRRRHDITELLRTPRSHELVRQEDLPRAWDWRNATVDAGGPRNYVTPVTNMHVPAGKCGCCFAHAATAVLADRMNIKQKGSWPVTQLSIQNVIDCGNAGSCRDGGDERAVYAYGAKYGIPPETCSPFTAQDHQCNASRQCYTCWPRCAPVAAHSRLTVAEHGSVQGLDQMKAEIFLRGPISCGIDTTPGARAYTGGVYAEALSRPDPNHSVTVVGWGVEEGSGVEYWVVKNNWGEPWGERGFMRLVTSAYRGGGGGAGGEEEVGAGGGEAAGRRVHGAGGAGGVDYTLGLESDCSFAVPDRWVPASELGL</sequence>
<evidence type="ECO:0000313" key="5">
    <source>
        <dbReference type="Proteomes" id="UP000612055"/>
    </source>
</evidence>
<dbReference type="InterPro" id="IPR013128">
    <property type="entry name" value="Peptidase_C1A"/>
</dbReference>
<dbReference type="Gene3D" id="3.90.70.10">
    <property type="entry name" value="Cysteine proteinases"/>
    <property type="match status" value="1"/>
</dbReference>
<name>A0A836C2J6_9CHLO</name>
<feature type="signal peptide" evidence="2">
    <location>
        <begin position="1"/>
        <end position="21"/>
    </location>
</feature>
<evidence type="ECO:0000259" key="3">
    <source>
        <dbReference type="SMART" id="SM00645"/>
    </source>
</evidence>
<keyword evidence="5" id="KW-1185">Reference proteome</keyword>
<evidence type="ECO:0000313" key="4">
    <source>
        <dbReference type="EMBL" id="KAG2496887.1"/>
    </source>
</evidence>
<keyword evidence="2" id="KW-0732">Signal</keyword>
<dbReference type="SMART" id="SM00645">
    <property type="entry name" value="Pept_C1"/>
    <property type="match status" value="1"/>
</dbReference>
<reference evidence="4" key="1">
    <citation type="journal article" date="2020" name="bioRxiv">
        <title>Comparative genomics of Chlamydomonas.</title>
        <authorList>
            <person name="Craig R.J."/>
            <person name="Hasan A.R."/>
            <person name="Ness R.W."/>
            <person name="Keightley P.D."/>
        </authorList>
    </citation>
    <scope>NUCLEOTIDE SEQUENCE</scope>
    <source>
        <strain evidence="4">CCAP 11/70</strain>
    </source>
</reference>
<dbReference type="Pfam" id="PF00112">
    <property type="entry name" value="Peptidase_C1"/>
    <property type="match status" value="1"/>
</dbReference>
<dbReference type="Proteomes" id="UP000612055">
    <property type="component" value="Unassembled WGS sequence"/>
</dbReference>
<dbReference type="PANTHER" id="PTHR12411">
    <property type="entry name" value="CYSTEINE PROTEASE FAMILY C1-RELATED"/>
    <property type="match status" value="1"/>
</dbReference>
<evidence type="ECO:0000256" key="1">
    <source>
        <dbReference type="ARBA" id="ARBA00008455"/>
    </source>
</evidence>
<protein>
    <recommendedName>
        <fullName evidence="3">Peptidase C1A papain C-terminal domain-containing protein</fullName>
    </recommendedName>
</protein>
<dbReference type="InterPro" id="IPR000668">
    <property type="entry name" value="Peptidase_C1A_C"/>
</dbReference>
<comment type="caution">
    <text evidence="4">The sequence shown here is derived from an EMBL/GenBank/DDBJ whole genome shotgun (WGS) entry which is preliminary data.</text>
</comment>
<organism evidence="4 5">
    <name type="scientific">Edaphochlamys debaryana</name>
    <dbReference type="NCBI Taxonomy" id="47281"/>
    <lineage>
        <taxon>Eukaryota</taxon>
        <taxon>Viridiplantae</taxon>
        <taxon>Chlorophyta</taxon>
        <taxon>core chlorophytes</taxon>
        <taxon>Chlorophyceae</taxon>
        <taxon>CS clade</taxon>
        <taxon>Chlamydomonadales</taxon>
        <taxon>Chlamydomonadales incertae sedis</taxon>
        <taxon>Edaphochlamys</taxon>
    </lineage>
</organism>
<gene>
    <name evidence="4" type="ORF">HYH03_005286</name>
</gene>
<dbReference type="InterPro" id="IPR038765">
    <property type="entry name" value="Papain-like_cys_pep_sf"/>
</dbReference>
<proteinExistence type="inferred from homology"/>
<evidence type="ECO:0000256" key="2">
    <source>
        <dbReference type="SAM" id="SignalP"/>
    </source>
</evidence>
<dbReference type="OrthoDB" id="190265at2759"/>
<dbReference type="AlphaFoldDB" id="A0A836C2J6"/>
<dbReference type="GO" id="GO:0008234">
    <property type="term" value="F:cysteine-type peptidase activity"/>
    <property type="evidence" value="ECO:0007669"/>
    <property type="project" value="InterPro"/>
</dbReference>
<dbReference type="EMBL" id="JAEHOE010000017">
    <property type="protein sequence ID" value="KAG2496887.1"/>
    <property type="molecule type" value="Genomic_DNA"/>
</dbReference>
<dbReference type="SUPFAM" id="SSF54001">
    <property type="entry name" value="Cysteine proteinases"/>
    <property type="match status" value="1"/>
</dbReference>
<dbReference type="GO" id="GO:0006508">
    <property type="term" value="P:proteolysis"/>
    <property type="evidence" value="ECO:0007669"/>
    <property type="project" value="InterPro"/>
</dbReference>
<accession>A0A836C2J6</accession>
<dbReference type="PRINTS" id="PR00705">
    <property type="entry name" value="PAPAIN"/>
</dbReference>